<dbReference type="Gene3D" id="3.10.110.10">
    <property type="entry name" value="Ubiquitin Conjugating Enzyme"/>
    <property type="match status" value="1"/>
</dbReference>
<feature type="compositionally biased region" description="Basic and acidic residues" evidence="6">
    <location>
        <begin position="377"/>
        <end position="390"/>
    </location>
</feature>
<dbReference type="GO" id="GO:1990817">
    <property type="term" value="F:poly(A) RNA polymerase activity"/>
    <property type="evidence" value="ECO:0007669"/>
    <property type="project" value="TreeGrafter"/>
</dbReference>
<keyword evidence="8" id="KW-1185">Reference proteome</keyword>
<dbReference type="SMART" id="SM00212">
    <property type="entry name" value="UBCc"/>
    <property type="match status" value="1"/>
</dbReference>
<name>A0A915N5K2_MELJA</name>
<dbReference type="GO" id="GO:0046872">
    <property type="term" value="F:metal ion binding"/>
    <property type="evidence" value="ECO:0007669"/>
    <property type="project" value="UniProtKB-KW"/>
</dbReference>
<organism evidence="8 9">
    <name type="scientific">Meloidogyne javanica</name>
    <name type="common">Root-knot nematode worm</name>
    <dbReference type="NCBI Taxonomy" id="6303"/>
    <lineage>
        <taxon>Eukaryota</taxon>
        <taxon>Metazoa</taxon>
        <taxon>Ecdysozoa</taxon>
        <taxon>Nematoda</taxon>
        <taxon>Chromadorea</taxon>
        <taxon>Rhabditida</taxon>
        <taxon>Tylenchina</taxon>
        <taxon>Tylenchomorpha</taxon>
        <taxon>Tylenchoidea</taxon>
        <taxon>Meloidogynidae</taxon>
        <taxon>Meloidogyninae</taxon>
        <taxon>Meloidogyne</taxon>
        <taxon>Meloidogyne incognita group</taxon>
    </lineage>
</organism>
<dbReference type="Pfam" id="PF22600">
    <property type="entry name" value="MTPAP-like_central"/>
    <property type="match status" value="1"/>
</dbReference>
<keyword evidence="5" id="KW-0460">Magnesium</keyword>
<dbReference type="SUPFAM" id="SSF81631">
    <property type="entry name" value="PAP/OAS1 substrate-binding domain"/>
    <property type="match status" value="1"/>
</dbReference>
<dbReference type="AlphaFoldDB" id="A0A915N5K2"/>
<evidence type="ECO:0000256" key="1">
    <source>
        <dbReference type="ARBA" id="ARBA00001936"/>
    </source>
</evidence>
<feature type="domain" description="UBC core" evidence="7">
    <location>
        <begin position="62"/>
        <end position="222"/>
    </location>
</feature>
<comment type="cofactor">
    <cofactor evidence="1">
        <name>Mn(2+)</name>
        <dbReference type="ChEBI" id="CHEBI:29035"/>
    </cofactor>
</comment>
<sequence length="835" mass="96402">MPSLESVKFTEENGNVLQVLTPNNGDTSIFVDSTPLQDESFSKNLLICESDAFFPCVTLKQERLHCIYREYDAVVKNLIEGVYVTPGAESPLVWFGLLVVRTGIFYGGLFRFTITIPEEFPDTNEIPIVQFEESLFHPLINPKNNCVDLNRFFPSGWQRDRNHIYQVITATQGIFFRCQCEPSQAANPEASILLKENSRTQIYALPSSDDQNAIRFTPWDDVEMEPYRQYLLGKKELPENKKFNWRKHPIKNVKKELQDSGIGSSGGSKKKVAACPSKTNNNNKGVEVVSIPSDDWFTQMYGPMGENSEEKILNAKKGEGTKRKKILKNTKVKAKKRKRISSTTTTSTSSDLIEIDVSDGEDLNQVFPPLLSPQTSKNKEEKEVEKTEKNEIKIEKNSVKHDKNKGQASFSDDDLDFVVLFESITEKNLKKIVDYILQENAQDNDDSDDSFIFSKNTLKRPPKIIKNAQDQVRNDIEENFGITLYPNKVLFERISNYMNKYKSEFDNFNRNIWIHFTENLQNDHTYTWKMRVKCMLEDIVKQIFPNESISLVAVGSTVNGCGAFNSDMDLCLCMPCRMDGYETQRNYAINRLKKVMRKLLTKRTLIHDILFVPAKVPILKIKFKHPYQKLEVDMNINNVPGIYNSYLIHYYSRIDDRFPALCLIVKHWAKKKGILDACSGYFNSYSLILMVLHFLQCGIEVPILPNLQHLFPDYFHFFRALDEMQLFVDLPKPLPEIPKNTLSIGELLIAFFNYYNNFNFDEYAISVYRGCIYPRSELARNTRRFKIFIEEPFDFKNTARCVTSEDNFLTILDTFREAVEICCSLPPNLKRLIAS</sequence>
<proteinExistence type="predicted"/>
<protein>
    <submittedName>
        <fullName evidence="9">UBC core domain-containing protein</fullName>
    </submittedName>
</protein>
<evidence type="ECO:0000256" key="2">
    <source>
        <dbReference type="ARBA" id="ARBA00001946"/>
    </source>
</evidence>
<dbReference type="InterPro" id="IPR002058">
    <property type="entry name" value="PAP_assoc"/>
</dbReference>
<comment type="cofactor">
    <cofactor evidence="2">
        <name>Mg(2+)</name>
        <dbReference type="ChEBI" id="CHEBI:18420"/>
    </cofactor>
</comment>
<dbReference type="Pfam" id="PF00179">
    <property type="entry name" value="UQ_con"/>
    <property type="match status" value="1"/>
</dbReference>
<dbReference type="CDD" id="cd23814">
    <property type="entry name" value="UEV_AKTIP"/>
    <property type="match status" value="1"/>
</dbReference>
<dbReference type="InterPro" id="IPR000608">
    <property type="entry name" value="UBC"/>
</dbReference>
<dbReference type="SUPFAM" id="SSF81301">
    <property type="entry name" value="Nucleotidyltransferase"/>
    <property type="match status" value="1"/>
</dbReference>
<dbReference type="PANTHER" id="PTHR12271:SF117">
    <property type="entry name" value="PAP-ASSOCIATED DOMAIN-CONTAINING PROTEIN"/>
    <property type="match status" value="1"/>
</dbReference>
<dbReference type="InterPro" id="IPR016135">
    <property type="entry name" value="UBQ-conjugating_enzyme/RWD"/>
</dbReference>
<dbReference type="Proteomes" id="UP000887561">
    <property type="component" value="Unplaced"/>
</dbReference>
<reference evidence="9" key="1">
    <citation type="submission" date="2022-11" db="UniProtKB">
        <authorList>
            <consortium name="WormBaseParasite"/>
        </authorList>
    </citation>
    <scope>IDENTIFICATION</scope>
</reference>
<evidence type="ECO:0000256" key="6">
    <source>
        <dbReference type="SAM" id="MobiDB-lite"/>
    </source>
</evidence>
<dbReference type="WBParaSite" id="scaffold843_cov157.g1878">
    <property type="protein sequence ID" value="scaffold843_cov157.g1878"/>
    <property type="gene ID" value="scaffold843_cov157.g1878"/>
</dbReference>
<keyword evidence="3" id="KW-0808">Transferase</keyword>
<dbReference type="SUPFAM" id="SSF54495">
    <property type="entry name" value="UBC-like"/>
    <property type="match status" value="1"/>
</dbReference>
<dbReference type="Gene3D" id="1.10.1410.10">
    <property type="match status" value="1"/>
</dbReference>
<evidence type="ECO:0000256" key="3">
    <source>
        <dbReference type="ARBA" id="ARBA00022679"/>
    </source>
</evidence>
<feature type="region of interest" description="Disordered" evidence="6">
    <location>
        <begin position="367"/>
        <end position="390"/>
    </location>
</feature>
<accession>A0A915N5K2</accession>
<dbReference type="Gene3D" id="3.30.460.10">
    <property type="entry name" value="Beta Polymerase, domain 2"/>
    <property type="match status" value="1"/>
</dbReference>
<dbReference type="CDD" id="cd05402">
    <property type="entry name" value="NT_PAP_TUTase"/>
    <property type="match status" value="1"/>
</dbReference>
<dbReference type="GO" id="GO:0031123">
    <property type="term" value="P:RNA 3'-end processing"/>
    <property type="evidence" value="ECO:0007669"/>
    <property type="project" value="TreeGrafter"/>
</dbReference>
<evidence type="ECO:0000259" key="7">
    <source>
        <dbReference type="PROSITE" id="PS50127"/>
    </source>
</evidence>
<evidence type="ECO:0000256" key="5">
    <source>
        <dbReference type="ARBA" id="ARBA00022842"/>
    </source>
</evidence>
<dbReference type="Pfam" id="PF03828">
    <property type="entry name" value="PAP_assoc"/>
    <property type="match status" value="1"/>
</dbReference>
<evidence type="ECO:0000256" key="4">
    <source>
        <dbReference type="ARBA" id="ARBA00022723"/>
    </source>
</evidence>
<evidence type="ECO:0000313" key="9">
    <source>
        <dbReference type="WBParaSite" id="scaffold843_cov157.g1878"/>
    </source>
</evidence>
<dbReference type="InterPro" id="IPR043519">
    <property type="entry name" value="NT_sf"/>
</dbReference>
<evidence type="ECO:0000313" key="8">
    <source>
        <dbReference type="Proteomes" id="UP000887561"/>
    </source>
</evidence>
<dbReference type="PANTHER" id="PTHR12271">
    <property type="entry name" value="POLY A POLYMERASE CID PAP -RELATED"/>
    <property type="match status" value="1"/>
</dbReference>
<keyword evidence="4" id="KW-0479">Metal-binding</keyword>
<feature type="region of interest" description="Disordered" evidence="6">
    <location>
        <begin position="257"/>
        <end position="279"/>
    </location>
</feature>
<dbReference type="InterPro" id="IPR054708">
    <property type="entry name" value="MTPAP-like_central"/>
</dbReference>
<dbReference type="PROSITE" id="PS50127">
    <property type="entry name" value="UBC_2"/>
    <property type="match status" value="1"/>
</dbReference>